<evidence type="ECO:0000313" key="4">
    <source>
        <dbReference type="Proteomes" id="UP000230646"/>
    </source>
</evidence>
<proteinExistence type="predicted"/>
<evidence type="ECO:0000313" key="3">
    <source>
        <dbReference type="EMBL" id="PIY31102.1"/>
    </source>
</evidence>
<feature type="compositionally biased region" description="Basic and acidic residues" evidence="1">
    <location>
        <begin position="364"/>
        <end position="374"/>
    </location>
</feature>
<organism evidence="2 5">
    <name type="scientific">Candidatus Infernicultor aquiphilus</name>
    <dbReference type="NCBI Taxonomy" id="1805029"/>
    <lineage>
        <taxon>Bacteria</taxon>
        <taxon>Pseudomonadati</taxon>
        <taxon>Atribacterota</taxon>
        <taxon>Candidatus Phoenicimicrobiia</taxon>
        <taxon>Candidatus Pheonicimicrobiales</taxon>
        <taxon>Candidatus Phoenicimicrobiaceae</taxon>
        <taxon>Candidatus Infernicultor</taxon>
    </lineage>
</organism>
<accession>A0A2M7K5A4</accession>
<dbReference type="SUPFAM" id="SSF51445">
    <property type="entry name" value="(Trans)glycosidases"/>
    <property type="match status" value="1"/>
</dbReference>
<reference evidence="4 5" key="1">
    <citation type="submission" date="2017-09" db="EMBL/GenBank/DDBJ databases">
        <title>Depth-based differentiation of microbial function through sediment-hosted aquifers and enrichment of novel symbionts in the deep terrestrial subsurface.</title>
        <authorList>
            <person name="Probst A.J."/>
            <person name="Ladd B."/>
            <person name="Jarett J.K."/>
            <person name="Geller-Mcgrath D.E."/>
            <person name="Sieber C.M."/>
            <person name="Emerson J.B."/>
            <person name="Anantharaman K."/>
            <person name="Thomas B.C."/>
            <person name="Malmstrom R."/>
            <person name="Stieglmeier M."/>
            <person name="Klingl A."/>
            <person name="Woyke T."/>
            <person name="Ryan C.M."/>
            <person name="Banfield J.F."/>
        </authorList>
    </citation>
    <scope>NUCLEOTIDE SEQUENCE [LARGE SCALE GENOMIC DNA]</scope>
    <source>
        <strain evidence="3">CG_4_10_14_3_um_filter_34_13</strain>
    </source>
</reference>
<dbReference type="InterPro" id="IPR017853">
    <property type="entry name" value="GH"/>
</dbReference>
<dbReference type="Proteomes" id="UP000230646">
    <property type="component" value="Unassembled WGS sequence"/>
</dbReference>
<dbReference type="RefSeq" id="WP_406608542.1">
    <property type="nucleotide sequence ID" value="NZ_PFKO01000384.1"/>
</dbReference>
<dbReference type="Gene3D" id="3.20.20.80">
    <property type="entry name" value="Glycosidases"/>
    <property type="match status" value="1"/>
</dbReference>
<dbReference type="GO" id="GO:0004553">
    <property type="term" value="F:hydrolase activity, hydrolyzing O-glycosyl compounds"/>
    <property type="evidence" value="ECO:0007669"/>
    <property type="project" value="TreeGrafter"/>
</dbReference>
<dbReference type="PANTHER" id="PTHR12631">
    <property type="entry name" value="ALPHA-L-IDURONIDASE"/>
    <property type="match status" value="1"/>
</dbReference>
<protein>
    <submittedName>
        <fullName evidence="2">Uncharacterized protein</fullName>
    </submittedName>
</protein>
<evidence type="ECO:0000256" key="1">
    <source>
        <dbReference type="SAM" id="MobiDB-lite"/>
    </source>
</evidence>
<name>A0A2M7K5A4_9BACT</name>
<accession>A0A2M7PL71</accession>
<feature type="compositionally biased region" description="Polar residues" evidence="1">
    <location>
        <begin position="375"/>
        <end position="384"/>
    </location>
</feature>
<reference evidence="2" key="2">
    <citation type="submission" date="2017-09" db="EMBL/GenBank/DDBJ databases">
        <title>Depth-based differentiation of microbial function through sediment-hosted aquifers and enrichment of novel symbionts in the deep terrestrial subsurface.</title>
        <authorList>
            <person name="Probst A.J."/>
            <person name="Ladd B."/>
            <person name="Jarett J.K."/>
            <person name="Geller-Mcgrath D.E."/>
            <person name="Sieber C.M.K."/>
            <person name="Emerson J.B."/>
            <person name="Anantharaman K."/>
            <person name="Thomas B.C."/>
            <person name="Malmstrom R."/>
            <person name="Stieglmeier M."/>
            <person name="Klingl A."/>
            <person name="Woyke T."/>
            <person name="Ryan C.M."/>
            <person name="Banfield J.F."/>
        </authorList>
    </citation>
    <scope>NUCLEOTIDE SEQUENCE</scope>
    <source>
        <strain evidence="2">CG_4_8_14_3_um_filter_34_18</strain>
    </source>
</reference>
<dbReference type="InterPro" id="IPR051923">
    <property type="entry name" value="Glycosyl_Hydrolase_39"/>
</dbReference>
<dbReference type="EMBL" id="PFIP01000168">
    <property type="protein sequence ID" value="PIX33302.1"/>
    <property type="molecule type" value="Genomic_DNA"/>
</dbReference>
<dbReference type="PANTHER" id="PTHR12631:SF10">
    <property type="entry name" value="BETA-XYLOSIDASE-LIKE PROTEIN-RELATED"/>
    <property type="match status" value="1"/>
</dbReference>
<comment type="caution">
    <text evidence="2">The sequence shown here is derived from an EMBL/GenBank/DDBJ whole genome shotgun (WGS) entry which is preliminary data.</text>
</comment>
<feature type="region of interest" description="Disordered" evidence="1">
    <location>
        <begin position="364"/>
        <end position="384"/>
    </location>
</feature>
<sequence length="384" mass="43536">MKKIIIIISALIIALFGLFWIYSNGASKNTSVENKILSSAVSIPEKVLSNRFGFLGGQEEENPFVEDVGGAWVRPHPGPFLWDSMQKDKNGKTDFSKTDKIVGCQQSQNYGTLATIWPFAEWDQKMRDGSDFCAVSNKDEFLNQNDKKGRGDYLPLHRCNPTNWEDYKKWVYSIVERYDGDGIDDMPNLKIPIKYWEVMNEPDLSYGNNAPDKDRLTFYKEGPKEYAKLLIQTSEAIRSADQNAKILIAGAAGADKRFLDFYREALSVNGTKDAFDIGNVHCISNDQGTSDFNVGAYKKMLAEFKISKPIWVTEAESFNGKTAEENYELTKKSTMGAISAGAEKIFYTRYNFNDFRTDMSQKNVESEESIRASEKQYQSITSQF</sequence>
<dbReference type="EMBL" id="PFKO01000384">
    <property type="protein sequence ID" value="PIY31102.1"/>
    <property type="molecule type" value="Genomic_DNA"/>
</dbReference>
<dbReference type="Proteomes" id="UP000231493">
    <property type="component" value="Unassembled WGS sequence"/>
</dbReference>
<evidence type="ECO:0000313" key="5">
    <source>
        <dbReference type="Proteomes" id="UP000231493"/>
    </source>
</evidence>
<evidence type="ECO:0000313" key="2">
    <source>
        <dbReference type="EMBL" id="PIX33302.1"/>
    </source>
</evidence>
<dbReference type="AlphaFoldDB" id="A0A2M7K5A4"/>
<gene>
    <name evidence="3" type="ORF">COZ07_10390</name>
    <name evidence="2" type="ORF">COZ58_08120</name>
</gene>